<feature type="domain" description="VWFA" evidence="6">
    <location>
        <begin position="92"/>
        <end position="267"/>
    </location>
</feature>
<dbReference type="Pfam" id="PF13519">
    <property type="entry name" value="VWA_2"/>
    <property type="match status" value="1"/>
</dbReference>
<keyword evidence="4 5" id="KW-0472">Membrane</keyword>
<proteinExistence type="predicted"/>
<accession>A0A3D3RDY7</accession>
<evidence type="ECO:0000256" key="3">
    <source>
        <dbReference type="ARBA" id="ARBA00022989"/>
    </source>
</evidence>
<dbReference type="EMBL" id="DQAY01000179">
    <property type="protein sequence ID" value="HCO26816.1"/>
    <property type="molecule type" value="Genomic_DNA"/>
</dbReference>
<organism evidence="7 8">
    <name type="scientific">Gimesia maris</name>
    <dbReference type="NCBI Taxonomy" id="122"/>
    <lineage>
        <taxon>Bacteria</taxon>
        <taxon>Pseudomonadati</taxon>
        <taxon>Planctomycetota</taxon>
        <taxon>Planctomycetia</taxon>
        <taxon>Planctomycetales</taxon>
        <taxon>Planctomycetaceae</taxon>
        <taxon>Gimesia</taxon>
    </lineage>
</organism>
<dbReference type="SUPFAM" id="SSF53300">
    <property type="entry name" value="vWA-like"/>
    <property type="match status" value="1"/>
</dbReference>
<protein>
    <submittedName>
        <fullName evidence="7">Aerotolerance regulator BatB</fullName>
    </submittedName>
</protein>
<reference evidence="7 8" key="1">
    <citation type="journal article" date="2018" name="Nat. Biotechnol.">
        <title>A standardized bacterial taxonomy based on genome phylogeny substantially revises the tree of life.</title>
        <authorList>
            <person name="Parks D.H."/>
            <person name="Chuvochina M."/>
            <person name="Waite D.W."/>
            <person name="Rinke C."/>
            <person name="Skarshewski A."/>
            <person name="Chaumeil P.A."/>
            <person name="Hugenholtz P."/>
        </authorList>
    </citation>
    <scope>NUCLEOTIDE SEQUENCE [LARGE SCALE GENOMIC DNA]</scope>
    <source>
        <strain evidence="7">UBA9375</strain>
    </source>
</reference>
<dbReference type="SMART" id="SM00327">
    <property type="entry name" value="VWA"/>
    <property type="match status" value="1"/>
</dbReference>
<dbReference type="AlphaFoldDB" id="A0A3D3RDY7"/>
<dbReference type="Proteomes" id="UP000263642">
    <property type="component" value="Unassembled WGS sequence"/>
</dbReference>
<dbReference type="PANTHER" id="PTHR22550:SF5">
    <property type="entry name" value="LEUCINE ZIPPER PROTEIN 4"/>
    <property type="match status" value="1"/>
</dbReference>
<evidence type="ECO:0000313" key="7">
    <source>
        <dbReference type="EMBL" id="HCO26816.1"/>
    </source>
</evidence>
<dbReference type="PROSITE" id="PS50234">
    <property type="entry name" value="VWFA"/>
    <property type="match status" value="1"/>
</dbReference>
<evidence type="ECO:0000256" key="5">
    <source>
        <dbReference type="SAM" id="Phobius"/>
    </source>
</evidence>
<feature type="non-terminal residue" evidence="7">
    <location>
        <position position="267"/>
    </location>
</feature>
<dbReference type="Gene3D" id="3.40.50.410">
    <property type="entry name" value="von Willebrand factor, type A domain"/>
    <property type="match status" value="1"/>
</dbReference>
<dbReference type="InterPro" id="IPR050768">
    <property type="entry name" value="UPF0353/GerABKA_families"/>
</dbReference>
<feature type="transmembrane region" description="Helical" evidence="5">
    <location>
        <begin position="57"/>
        <end position="75"/>
    </location>
</feature>
<keyword evidence="1" id="KW-1003">Cell membrane</keyword>
<name>A0A3D3RDY7_9PLAN</name>
<dbReference type="InterPro" id="IPR036465">
    <property type="entry name" value="vWFA_dom_sf"/>
</dbReference>
<dbReference type="InterPro" id="IPR002035">
    <property type="entry name" value="VWF_A"/>
</dbReference>
<evidence type="ECO:0000256" key="1">
    <source>
        <dbReference type="ARBA" id="ARBA00022475"/>
    </source>
</evidence>
<dbReference type="PANTHER" id="PTHR22550">
    <property type="entry name" value="SPORE GERMINATION PROTEIN"/>
    <property type="match status" value="1"/>
</dbReference>
<keyword evidence="2 5" id="KW-0812">Transmembrane</keyword>
<gene>
    <name evidence="7" type="ORF">DIT97_28795</name>
</gene>
<comment type="caution">
    <text evidence="7">The sequence shown here is derived from an EMBL/GenBank/DDBJ whole genome shotgun (WGS) entry which is preliminary data.</text>
</comment>
<sequence length="267" mass="29206">MDIQFGNPTNIFLLIVAACSLLLAGYAAVAKYRAARQFASANMTDKLFLAPRFQKHWISSILIVSSLSLLAVALIDIRWGKTEREVPQKGIEVMFLLDVSRSMLAEDVSPSRLDRAKQQIKDMVDEMSGDRVGLVVFAGETRQSVPLTSHYEDFKQSLDAVGPHSVRRGGSLLGDAIRSATAGFIDKTNDHKAIVVFTDGEDQESKPVEAAKEAFTKNGIRIFTVGLGDMDQGARIPETEQGGLAFVEYQGQPVWSKMNGTILSQIA</sequence>
<evidence type="ECO:0000313" key="8">
    <source>
        <dbReference type="Proteomes" id="UP000263642"/>
    </source>
</evidence>
<keyword evidence="3 5" id="KW-1133">Transmembrane helix</keyword>
<evidence type="ECO:0000259" key="6">
    <source>
        <dbReference type="PROSITE" id="PS50234"/>
    </source>
</evidence>
<evidence type="ECO:0000256" key="4">
    <source>
        <dbReference type="ARBA" id="ARBA00023136"/>
    </source>
</evidence>
<evidence type="ECO:0000256" key="2">
    <source>
        <dbReference type="ARBA" id="ARBA00022692"/>
    </source>
</evidence>